<dbReference type="KEGG" id="asun:KG104_00555"/>
<organism evidence="3 4">
    <name type="scientific">Arthrobacter sunyaminii</name>
    <dbReference type="NCBI Taxonomy" id="2816859"/>
    <lineage>
        <taxon>Bacteria</taxon>
        <taxon>Bacillati</taxon>
        <taxon>Actinomycetota</taxon>
        <taxon>Actinomycetes</taxon>
        <taxon>Micrococcales</taxon>
        <taxon>Micrococcaceae</taxon>
        <taxon>Arthrobacter</taxon>
    </lineage>
</organism>
<feature type="transmembrane region" description="Helical" evidence="2">
    <location>
        <begin position="24"/>
        <end position="45"/>
    </location>
</feature>
<gene>
    <name evidence="3" type="ORF">KG104_00555</name>
</gene>
<sequence>MVGNETSNRAPERPSAAVYRRRRIVAGILVLLVLIGLVAGISAAVNMLRGDDSASATETTEEATLPGPDSQQPGAAPAGTAAPTAPAASPAATASATAAPALCPPASVGVSATTDALSYTAGVAPMLTMTVTNTGAEACDVNVGTSQMEFIITSGSDRIFSSADCQQAGEDLFKTIKPNTVETAKFSWDRQRSAPGCSEVASNPNPGTYSFTARLGNISSERTTFELE</sequence>
<feature type="region of interest" description="Disordered" evidence="1">
    <location>
        <begin position="54"/>
        <end position="88"/>
    </location>
</feature>
<protein>
    <recommendedName>
        <fullName evidence="5">DUF4232 domain-containing protein</fullName>
    </recommendedName>
</protein>
<evidence type="ECO:0000313" key="4">
    <source>
        <dbReference type="Proteomes" id="UP000680588"/>
    </source>
</evidence>
<proteinExistence type="predicted"/>
<evidence type="ECO:0000313" key="3">
    <source>
        <dbReference type="EMBL" id="QWQ36376.1"/>
    </source>
</evidence>
<keyword evidence="2" id="KW-0812">Transmembrane</keyword>
<reference evidence="3" key="1">
    <citation type="submission" date="2021-06" db="EMBL/GenBank/DDBJ databases">
        <title>Novel species in genus Arthrobacter.</title>
        <authorList>
            <person name="Zhang G."/>
        </authorList>
    </citation>
    <scope>NUCLEOTIDE SEQUENCE</scope>
    <source>
        <strain evidence="3">Zg-ZUI122</strain>
    </source>
</reference>
<evidence type="ECO:0008006" key="5">
    <source>
        <dbReference type="Google" id="ProtNLM"/>
    </source>
</evidence>
<dbReference type="EMBL" id="CP076456">
    <property type="protein sequence ID" value="QWQ36376.1"/>
    <property type="molecule type" value="Genomic_DNA"/>
</dbReference>
<dbReference type="AlphaFoldDB" id="A0A975S5V3"/>
<accession>A0A975S5V3</accession>
<feature type="compositionally biased region" description="Low complexity" evidence="1">
    <location>
        <begin position="54"/>
        <end position="64"/>
    </location>
</feature>
<dbReference type="RefSeq" id="WP_104053569.1">
    <property type="nucleotide sequence ID" value="NZ_CP076456.1"/>
</dbReference>
<dbReference type="Proteomes" id="UP000680588">
    <property type="component" value="Chromosome"/>
</dbReference>
<name>A0A975S5V3_9MICC</name>
<evidence type="ECO:0000256" key="1">
    <source>
        <dbReference type="SAM" id="MobiDB-lite"/>
    </source>
</evidence>
<keyword evidence="2" id="KW-0472">Membrane</keyword>
<evidence type="ECO:0000256" key="2">
    <source>
        <dbReference type="SAM" id="Phobius"/>
    </source>
</evidence>
<keyword evidence="4" id="KW-1185">Reference proteome</keyword>
<feature type="compositionally biased region" description="Low complexity" evidence="1">
    <location>
        <begin position="73"/>
        <end position="88"/>
    </location>
</feature>
<keyword evidence="2" id="KW-1133">Transmembrane helix</keyword>